<evidence type="ECO:0000313" key="2">
    <source>
        <dbReference type="Proteomes" id="UP000499080"/>
    </source>
</evidence>
<evidence type="ECO:0000313" key="1">
    <source>
        <dbReference type="EMBL" id="GBN46598.1"/>
    </source>
</evidence>
<protein>
    <submittedName>
        <fullName evidence="1">Uncharacterized protein</fullName>
    </submittedName>
</protein>
<name>A0A4Y2P3Z6_ARAVE</name>
<gene>
    <name evidence="1" type="ORF">AVEN_118292_1</name>
</gene>
<sequence>MLPSKRGFNLRKSFFFASLFQGPSEARLETPAFFAPISVLTEFQPPQAIWLISIDFDGFFLLAFQNIQFICEVNGRLKAVPERSSVSTTPLQKEMKIRGCEVWTEGG</sequence>
<organism evidence="1 2">
    <name type="scientific">Araneus ventricosus</name>
    <name type="common">Orbweaver spider</name>
    <name type="synonym">Epeira ventricosa</name>
    <dbReference type="NCBI Taxonomy" id="182803"/>
    <lineage>
        <taxon>Eukaryota</taxon>
        <taxon>Metazoa</taxon>
        <taxon>Ecdysozoa</taxon>
        <taxon>Arthropoda</taxon>
        <taxon>Chelicerata</taxon>
        <taxon>Arachnida</taxon>
        <taxon>Araneae</taxon>
        <taxon>Araneomorphae</taxon>
        <taxon>Entelegynae</taxon>
        <taxon>Araneoidea</taxon>
        <taxon>Araneidae</taxon>
        <taxon>Araneus</taxon>
    </lineage>
</organism>
<dbReference type="Proteomes" id="UP000499080">
    <property type="component" value="Unassembled WGS sequence"/>
</dbReference>
<dbReference type="EMBL" id="BGPR01010515">
    <property type="protein sequence ID" value="GBN46598.1"/>
    <property type="molecule type" value="Genomic_DNA"/>
</dbReference>
<dbReference type="AlphaFoldDB" id="A0A4Y2P3Z6"/>
<proteinExistence type="predicted"/>
<comment type="caution">
    <text evidence="1">The sequence shown here is derived from an EMBL/GenBank/DDBJ whole genome shotgun (WGS) entry which is preliminary data.</text>
</comment>
<accession>A0A4Y2P3Z6</accession>
<reference evidence="1 2" key="1">
    <citation type="journal article" date="2019" name="Sci. Rep.">
        <title>Orb-weaving spider Araneus ventricosus genome elucidates the spidroin gene catalogue.</title>
        <authorList>
            <person name="Kono N."/>
            <person name="Nakamura H."/>
            <person name="Ohtoshi R."/>
            <person name="Moran D.A.P."/>
            <person name="Shinohara A."/>
            <person name="Yoshida Y."/>
            <person name="Fujiwara M."/>
            <person name="Mori M."/>
            <person name="Tomita M."/>
            <person name="Arakawa K."/>
        </authorList>
    </citation>
    <scope>NUCLEOTIDE SEQUENCE [LARGE SCALE GENOMIC DNA]</scope>
</reference>
<keyword evidence="2" id="KW-1185">Reference proteome</keyword>